<sequence length="163" mass="17743">MTARPGIAPDRFTPAHLRILAKLATGASSASVALDLDITTGTLGTQVQAMGRRAGVSGRAPLLHTAYRTQQLRRPVRAVFDGVPEDHELQMVQLVASGASVQEIADACRISRDTARFRLKRFRDRTGAKNDVHLVAQGWRYGWIDESLEVKPAGFLSTVPVRG</sequence>
<dbReference type="SUPFAM" id="SSF46894">
    <property type="entry name" value="C-terminal effector domain of the bipartite response regulators"/>
    <property type="match status" value="2"/>
</dbReference>
<proteinExistence type="predicted"/>
<dbReference type="SMART" id="SM00421">
    <property type="entry name" value="HTH_LUXR"/>
    <property type="match status" value="2"/>
</dbReference>
<evidence type="ECO:0000313" key="6">
    <source>
        <dbReference type="Proteomes" id="UP001622594"/>
    </source>
</evidence>
<dbReference type="Gene3D" id="1.10.10.10">
    <property type="entry name" value="Winged helix-like DNA-binding domain superfamily/Winged helix DNA-binding domain"/>
    <property type="match status" value="2"/>
</dbReference>
<dbReference type="PANTHER" id="PTHR44688">
    <property type="entry name" value="DNA-BINDING TRANSCRIPTIONAL ACTIVATOR DEVR_DOSR"/>
    <property type="match status" value="1"/>
</dbReference>
<keyword evidence="3" id="KW-0804">Transcription</keyword>
<evidence type="ECO:0000313" key="5">
    <source>
        <dbReference type="EMBL" id="WTR73588.1"/>
    </source>
</evidence>
<reference evidence="5 6" key="1">
    <citation type="submission" date="2022-10" db="EMBL/GenBank/DDBJ databases">
        <title>The complete genomes of actinobacterial strains from the NBC collection.</title>
        <authorList>
            <person name="Joergensen T.S."/>
            <person name="Alvarez Arevalo M."/>
            <person name="Sterndorff E.B."/>
            <person name="Faurdal D."/>
            <person name="Vuksanovic O."/>
            <person name="Mourched A.-S."/>
            <person name="Charusanti P."/>
            <person name="Shaw S."/>
            <person name="Blin K."/>
            <person name="Weber T."/>
        </authorList>
    </citation>
    <scope>NUCLEOTIDE SEQUENCE [LARGE SCALE GENOMIC DNA]</scope>
    <source>
        <strain evidence="5 6">NBC_00123</strain>
    </source>
</reference>
<gene>
    <name evidence="5" type="ORF">OG814_32015</name>
</gene>
<dbReference type="InterPro" id="IPR000792">
    <property type="entry name" value="Tscrpt_reg_LuxR_C"/>
</dbReference>
<keyword evidence="1" id="KW-0805">Transcription regulation</keyword>
<keyword evidence="2" id="KW-0238">DNA-binding</keyword>
<feature type="domain" description="HTH luxR-type" evidence="4">
    <location>
        <begin position="26"/>
        <end position="53"/>
    </location>
</feature>
<dbReference type="PANTHER" id="PTHR44688:SF16">
    <property type="entry name" value="DNA-BINDING TRANSCRIPTIONAL ACTIVATOR DEVR_DOSR"/>
    <property type="match status" value="1"/>
</dbReference>
<protein>
    <submittedName>
        <fullName evidence="5">Helix-turn-helix transcriptional regulator</fullName>
    </submittedName>
</protein>
<dbReference type="Proteomes" id="UP001622594">
    <property type="component" value="Chromosome"/>
</dbReference>
<evidence type="ECO:0000259" key="4">
    <source>
        <dbReference type="PROSITE" id="PS00622"/>
    </source>
</evidence>
<dbReference type="PROSITE" id="PS00622">
    <property type="entry name" value="HTH_LUXR_1"/>
    <property type="match status" value="1"/>
</dbReference>
<dbReference type="InterPro" id="IPR016032">
    <property type="entry name" value="Sig_transdc_resp-reg_C-effctor"/>
</dbReference>
<dbReference type="InterPro" id="IPR036388">
    <property type="entry name" value="WH-like_DNA-bd_sf"/>
</dbReference>
<dbReference type="Pfam" id="PF13384">
    <property type="entry name" value="HTH_23"/>
    <property type="match status" value="1"/>
</dbReference>
<name>A0ABZ1LGI2_9ACTN</name>
<dbReference type="RefSeq" id="WP_406336323.1">
    <property type="nucleotide sequence ID" value="NZ_CP108188.1"/>
</dbReference>
<keyword evidence="6" id="KW-1185">Reference proteome</keyword>
<evidence type="ECO:0000256" key="2">
    <source>
        <dbReference type="ARBA" id="ARBA00023125"/>
    </source>
</evidence>
<dbReference type="EMBL" id="CP108188">
    <property type="protein sequence ID" value="WTR73588.1"/>
    <property type="molecule type" value="Genomic_DNA"/>
</dbReference>
<evidence type="ECO:0000256" key="1">
    <source>
        <dbReference type="ARBA" id="ARBA00023015"/>
    </source>
</evidence>
<organism evidence="5 6">
    <name type="scientific">Streptomyces zaomyceticus</name>
    <dbReference type="NCBI Taxonomy" id="68286"/>
    <lineage>
        <taxon>Bacteria</taxon>
        <taxon>Bacillati</taxon>
        <taxon>Actinomycetota</taxon>
        <taxon>Actinomycetes</taxon>
        <taxon>Kitasatosporales</taxon>
        <taxon>Streptomycetaceae</taxon>
        <taxon>Streptomyces</taxon>
    </lineage>
</organism>
<accession>A0ABZ1LGI2</accession>
<evidence type="ECO:0000256" key="3">
    <source>
        <dbReference type="ARBA" id="ARBA00023163"/>
    </source>
</evidence>